<dbReference type="VEuPathDB" id="FungiDB:JI435_145520"/>
<evidence type="ECO:0000313" key="2">
    <source>
        <dbReference type="Proteomes" id="UP000663193"/>
    </source>
</evidence>
<protein>
    <submittedName>
        <fullName evidence="1">Uncharacterized protein</fullName>
    </submittedName>
</protein>
<reference evidence="2" key="1">
    <citation type="journal article" date="2021" name="BMC Genomics">
        <title>Chromosome-level genome assembly and manually-curated proteome of model necrotroph Parastagonospora nodorum Sn15 reveals a genome-wide trove of candidate effector homologs, and redundancy of virulence-related functions within an accessory chromosome.</title>
        <authorList>
            <person name="Bertazzoni S."/>
            <person name="Jones D.A.B."/>
            <person name="Phan H.T."/>
            <person name="Tan K.-C."/>
            <person name="Hane J.K."/>
        </authorList>
    </citation>
    <scope>NUCLEOTIDE SEQUENCE [LARGE SCALE GENOMIC DNA]</scope>
    <source>
        <strain evidence="2">SN15 / ATCC MYA-4574 / FGSC 10173)</strain>
    </source>
</reference>
<dbReference type="Proteomes" id="UP000663193">
    <property type="component" value="Chromosome 12"/>
</dbReference>
<gene>
    <name evidence="1" type="ORF">JI435_145520</name>
</gene>
<organism evidence="1 2">
    <name type="scientific">Phaeosphaeria nodorum (strain SN15 / ATCC MYA-4574 / FGSC 10173)</name>
    <name type="common">Glume blotch fungus</name>
    <name type="synonym">Parastagonospora nodorum</name>
    <dbReference type="NCBI Taxonomy" id="321614"/>
    <lineage>
        <taxon>Eukaryota</taxon>
        <taxon>Fungi</taxon>
        <taxon>Dikarya</taxon>
        <taxon>Ascomycota</taxon>
        <taxon>Pezizomycotina</taxon>
        <taxon>Dothideomycetes</taxon>
        <taxon>Pleosporomycetidae</taxon>
        <taxon>Pleosporales</taxon>
        <taxon>Pleosporineae</taxon>
        <taxon>Phaeosphaeriaceae</taxon>
        <taxon>Parastagonospora</taxon>
    </lineage>
</organism>
<dbReference type="AlphaFoldDB" id="A0A7U2FAN4"/>
<dbReference type="OrthoDB" id="3796874at2759"/>
<feature type="non-terminal residue" evidence="1">
    <location>
        <position position="1"/>
    </location>
</feature>
<keyword evidence="2" id="KW-1185">Reference proteome</keyword>
<dbReference type="EMBL" id="CP069034">
    <property type="protein sequence ID" value="QRD01707.1"/>
    <property type="molecule type" value="Genomic_DNA"/>
</dbReference>
<name>A0A7U2FAN4_PHANO</name>
<evidence type="ECO:0000313" key="1">
    <source>
        <dbReference type="EMBL" id="QRD01707.1"/>
    </source>
</evidence>
<proteinExistence type="predicted"/>
<sequence>MQQVLGTPTICARSAQTCDLLIDYLIRNVAPHSTEDTTSKNETSDEVDGSATLEQNLQWPLDNDEPACASYNPSVLRSLSDKELFCICTMADEVNKLSSTRLDLQAFTAKVRTVADKARSHKIPDRPHPGYATWASAVSWMGKLQGQHAAAETELQPGPLLQGLTMPPEHLVKPIEDISSPIVAFVSYPTKDKTSTMHIDWATVDDMTNMC</sequence>
<accession>A0A7U2FAN4</accession>